<keyword evidence="1" id="KW-1133">Transmembrane helix</keyword>
<protein>
    <submittedName>
        <fullName evidence="2">NADH dehydrogenase subunit 6</fullName>
    </submittedName>
</protein>
<feature type="transmembrane region" description="Helical" evidence="1">
    <location>
        <begin position="48"/>
        <end position="70"/>
    </location>
</feature>
<evidence type="ECO:0000313" key="2">
    <source>
        <dbReference type="EMBL" id="WZB40554.1"/>
    </source>
</evidence>
<feature type="transmembrane region" description="Helical" evidence="1">
    <location>
        <begin position="82"/>
        <end position="103"/>
    </location>
</feature>
<keyword evidence="1" id="KW-0472">Membrane</keyword>
<feature type="transmembrane region" description="Helical" evidence="1">
    <location>
        <begin position="124"/>
        <end position="150"/>
    </location>
</feature>
<name>A0AAU6QGT6_9ANNE</name>
<dbReference type="EMBL" id="OR935917">
    <property type="protein sequence ID" value="WZB40554.1"/>
    <property type="molecule type" value="Genomic_DNA"/>
</dbReference>
<evidence type="ECO:0000256" key="1">
    <source>
        <dbReference type="SAM" id="Phobius"/>
    </source>
</evidence>
<accession>A0AAU6QGT6</accession>
<proteinExistence type="predicted"/>
<reference evidence="2" key="1">
    <citation type="submission" date="2023-11" db="EMBL/GenBank/DDBJ databases">
        <title>Species delimitation and phylogenetic relationships of the Prionospio complex (Annelida, Spionidae) in the Northeast Atlantic.</title>
        <authorList>
            <person name="Hektoen M.M."/>
            <person name="Bakken T."/>
            <person name="Radashevsky V.I."/>
            <person name="Ekrem T."/>
            <person name="Dunshea G."/>
        </authorList>
    </citation>
    <scope>NUCLEOTIDE SEQUENCE</scope>
    <source>
        <strain evidence="2">VIR20831</strain>
    </source>
</reference>
<organism evidence="2">
    <name type="scientific">Prionospio sp. 4 MH-2023</name>
    <dbReference type="NCBI Taxonomy" id="3059272"/>
    <lineage>
        <taxon>Eukaryota</taxon>
        <taxon>Metazoa</taxon>
        <taxon>Spiralia</taxon>
        <taxon>Lophotrochozoa</taxon>
        <taxon>Annelida</taxon>
        <taxon>Polychaeta</taxon>
        <taxon>Sedentaria</taxon>
        <taxon>Canalipalpata</taxon>
        <taxon>Spionida</taxon>
        <taxon>Spionidae</taxon>
        <taxon>Prionospio</taxon>
    </lineage>
</organism>
<keyword evidence="2" id="KW-0496">Mitochondrion</keyword>
<gene>
    <name evidence="2" type="primary">ND6</name>
</gene>
<geneLocation type="mitochondrion" evidence="2"/>
<sequence length="156" mass="17057">MTSFLFLSLMMALASTLILATSPLFLGLWIIILALMMAMTASMTLTSWIGLMMFLIYVGGLLVMFAYFVALTPNLLIEGKTMMLTLTLSAPLLFSLMLLIPISDNKILSDVSQLPMGFLMAQNLESITLIALTLFFALVATVKICGTFSAPLRPFN</sequence>
<dbReference type="AlphaFoldDB" id="A0AAU6QGT6"/>
<keyword evidence="1" id="KW-0812">Transmembrane</keyword>